<organism evidence="1 2">
    <name type="scientific">Horticoccus luteus</name>
    <dbReference type="NCBI Taxonomy" id="2862869"/>
    <lineage>
        <taxon>Bacteria</taxon>
        <taxon>Pseudomonadati</taxon>
        <taxon>Verrucomicrobiota</taxon>
        <taxon>Opitutia</taxon>
        <taxon>Opitutales</taxon>
        <taxon>Opitutaceae</taxon>
        <taxon>Horticoccus</taxon>
    </lineage>
</organism>
<accession>A0A8F9TVU4</accession>
<gene>
    <name evidence="1" type="ORF">K0B96_06125</name>
</gene>
<dbReference type="EMBL" id="CP080507">
    <property type="protein sequence ID" value="QYM80189.1"/>
    <property type="molecule type" value="Genomic_DNA"/>
</dbReference>
<name>A0A8F9TVU4_9BACT</name>
<evidence type="ECO:0000313" key="2">
    <source>
        <dbReference type="Proteomes" id="UP000825051"/>
    </source>
</evidence>
<evidence type="ECO:0000313" key="1">
    <source>
        <dbReference type="EMBL" id="QYM80189.1"/>
    </source>
</evidence>
<reference evidence="1" key="1">
    <citation type="submission" date="2021-08" db="EMBL/GenBank/DDBJ databases">
        <title>Genome of a novel bacterium of the phylum Verrucomicrobia, Oleiharenicola sp. KSB-15.</title>
        <authorList>
            <person name="Chung J.-H."/>
            <person name="Ahn J.-H."/>
            <person name="Yoon Y."/>
            <person name="Kim D.-Y."/>
            <person name="An S.-H."/>
            <person name="Park I."/>
            <person name="Yeon J."/>
        </authorList>
    </citation>
    <scope>NUCLEOTIDE SEQUENCE</scope>
    <source>
        <strain evidence="1">KSB-15</strain>
    </source>
</reference>
<sequence length="159" mass="17436">MPKIVDTRKNGIKYVSNFHDGVVVGMKSELPDLITVWCVTPGGKQFIFNIYDVFYFRCSEFTGSNIINNIDIYESPAVPLEPFSFVSGLISSEWVELVAKRNAEFNKRNEGCLVDITTSDGARITILSGKSSGSVKVDELHCDGAMHPKRIRGGGGGIT</sequence>
<protein>
    <submittedName>
        <fullName evidence="1">Uncharacterized protein</fullName>
    </submittedName>
</protein>
<keyword evidence="2" id="KW-1185">Reference proteome</keyword>
<dbReference type="Proteomes" id="UP000825051">
    <property type="component" value="Chromosome"/>
</dbReference>
<dbReference type="KEGG" id="ole:K0B96_06125"/>
<proteinExistence type="predicted"/>
<dbReference type="AlphaFoldDB" id="A0A8F9TVU4"/>
<dbReference type="RefSeq" id="WP_220165009.1">
    <property type="nucleotide sequence ID" value="NZ_CP080507.1"/>
</dbReference>